<proteinExistence type="predicted"/>
<protein>
    <recommendedName>
        <fullName evidence="3">Sulfotransferase domain-containing protein</fullName>
    </recommendedName>
</protein>
<dbReference type="PaxDb" id="2903-EOD21075"/>
<dbReference type="RefSeq" id="XP_005773504.1">
    <property type="nucleotide sequence ID" value="XM_005773447.1"/>
</dbReference>
<evidence type="ECO:0000313" key="1">
    <source>
        <dbReference type="EnsemblProtists" id="EOD21075"/>
    </source>
</evidence>
<dbReference type="Proteomes" id="UP000013827">
    <property type="component" value="Unassembled WGS sequence"/>
</dbReference>
<dbReference type="HOGENOM" id="CLU_1059346_0_0_1"/>
<name>A0A0D3JC40_EMIH1</name>
<dbReference type="Gene3D" id="3.40.50.300">
    <property type="entry name" value="P-loop containing nucleotide triphosphate hydrolases"/>
    <property type="match status" value="1"/>
</dbReference>
<dbReference type="GeneID" id="17266622"/>
<dbReference type="InterPro" id="IPR027417">
    <property type="entry name" value="P-loop_NTPase"/>
</dbReference>
<dbReference type="SUPFAM" id="SSF52540">
    <property type="entry name" value="P-loop containing nucleoside triphosphate hydrolases"/>
    <property type="match status" value="1"/>
</dbReference>
<accession>A0A0D3JC40</accession>
<evidence type="ECO:0008006" key="3">
    <source>
        <dbReference type="Google" id="ProtNLM"/>
    </source>
</evidence>
<dbReference type="KEGG" id="ehx:EMIHUDRAFT_208218"/>
<dbReference type="AlphaFoldDB" id="A0A0D3JC40"/>
<evidence type="ECO:0000313" key="2">
    <source>
        <dbReference type="Proteomes" id="UP000013827"/>
    </source>
</evidence>
<keyword evidence="2" id="KW-1185">Reference proteome</keyword>
<dbReference type="EnsemblProtists" id="EOD21075">
    <property type="protein sequence ID" value="EOD21075"/>
    <property type="gene ID" value="EMIHUDRAFT_208218"/>
</dbReference>
<reference evidence="1" key="2">
    <citation type="submission" date="2024-10" db="UniProtKB">
        <authorList>
            <consortium name="EnsemblProtists"/>
        </authorList>
    </citation>
    <scope>IDENTIFICATION</scope>
</reference>
<organism evidence="1 2">
    <name type="scientific">Emiliania huxleyi (strain CCMP1516)</name>
    <dbReference type="NCBI Taxonomy" id="280463"/>
    <lineage>
        <taxon>Eukaryota</taxon>
        <taxon>Haptista</taxon>
        <taxon>Haptophyta</taxon>
        <taxon>Prymnesiophyceae</taxon>
        <taxon>Isochrysidales</taxon>
        <taxon>Noelaerhabdaceae</taxon>
        <taxon>Emiliania</taxon>
    </lineage>
</organism>
<sequence>MPQDRFCRPPQPGQFRGTFSVTSMGGVGSTFLLEWFRGLEQAYQESADCRDGLRREKPLVSRPCGCAPLSDGGPARHLLSCHVDDDGVFKHLADPSALNRFPDHKAIFLVGSPIEAVASVFRRKFQCWHLYRLNDCWFTRKQREGLIPCNQSGVVAFRQQFGAAASSSVFNVACSAFRSWLSCRAPRCTSDILVVRYETLNASVPSILDFLDVPLAARSHFPPFTPSHHGVDSGAAQQLRGIYGALDAAIERIPPQGLLLRNR</sequence>
<reference evidence="2" key="1">
    <citation type="journal article" date="2013" name="Nature">
        <title>Pan genome of the phytoplankton Emiliania underpins its global distribution.</title>
        <authorList>
            <person name="Read B.A."/>
            <person name="Kegel J."/>
            <person name="Klute M.J."/>
            <person name="Kuo A."/>
            <person name="Lefebvre S.C."/>
            <person name="Maumus F."/>
            <person name="Mayer C."/>
            <person name="Miller J."/>
            <person name="Monier A."/>
            <person name="Salamov A."/>
            <person name="Young J."/>
            <person name="Aguilar M."/>
            <person name="Claverie J.M."/>
            <person name="Frickenhaus S."/>
            <person name="Gonzalez K."/>
            <person name="Herman E.K."/>
            <person name="Lin Y.C."/>
            <person name="Napier J."/>
            <person name="Ogata H."/>
            <person name="Sarno A.F."/>
            <person name="Shmutz J."/>
            <person name="Schroeder D."/>
            <person name="de Vargas C."/>
            <person name="Verret F."/>
            <person name="von Dassow P."/>
            <person name="Valentin K."/>
            <person name="Van de Peer Y."/>
            <person name="Wheeler G."/>
            <person name="Dacks J.B."/>
            <person name="Delwiche C.F."/>
            <person name="Dyhrman S.T."/>
            <person name="Glockner G."/>
            <person name="John U."/>
            <person name="Richards T."/>
            <person name="Worden A.Z."/>
            <person name="Zhang X."/>
            <person name="Grigoriev I.V."/>
            <person name="Allen A.E."/>
            <person name="Bidle K."/>
            <person name="Borodovsky M."/>
            <person name="Bowler C."/>
            <person name="Brownlee C."/>
            <person name="Cock J.M."/>
            <person name="Elias M."/>
            <person name="Gladyshev V.N."/>
            <person name="Groth M."/>
            <person name="Guda C."/>
            <person name="Hadaegh A."/>
            <person name="Iglesias-Rodriguez M.D."/>
            <person name="Jenkins J."/>
            <person name="Jones B.M."/>
            <person name="Lawson T."/>
            <person name="Leese F."/>
            <person name="Lindquist E."/>
            <person name="Lobanov A."/>
            <person name="Lomsadze A."/>
            <person name="Malik S.B."/>
            <person name="Marsh M.E."/>
            <person name="Mackinder L."/>
            <person name="Mock T."/>
            <person name="Mueller-Roeber B."/>
            <person name="Pagarete A."/>
            <person name="Parker M."/>
            <person name="Probert I."/>
            <person name="Quesneville H."/>
            <person name="Raines C."/>
            <person name="Rensing S.A."/>
            <person name="Riano-Pachon D.M."/>
            <person name="Richier S."/>
            <person name="Rokitta S."/>
            <person name="Shiraiwa Y."/>
            <person name="Soanes D.M."/>
            <person name="van der Giezen M."/>
            <person name="Wahlund T.M."/>
            <person name="Williams B."/>
            <person name="Wilson W."/>
            <person name="Wolfe G."/>
            <person name="Wurch L.L."/>
        </authorList>
    </citation>
    <scope>NUCLEOTIDE SEQUENCE</scope>
</reference>